<evidence type="ECO:0000313" key="2">
    <source>
        <dbReference type="Proteomes" id="UP000422569"/>
    </source>
</evidence>
<dbReference type="Proteomes" id="UP000422569">
    <property type="component" value="Chromosome"/>
</dbReference>
<organism evidence="1 2">
    <name type="scientific">Methylocystis parvus</name>
    <dbReference type="NCBI Taxonomy" id="134"/>
    <lineage>
        <taxon>Bacteria</taxon>
        <taxon>Pseudomonadati</taxon>
        <taxon>Pseudomonadota</taxon>
        <taxon>Alphaproteobacteria</taxon>
        <taxon>Hyphomicrobiales</taxon>
        <taxon>Methylocystaceae</taxon>
        <taxon>Methylocystis</taxon>
    </lineage>
</organism>
<reference evidence="1 2" key="1">
    <citation type="submission" date="2019-09" db="EMBL/GenBank/DDBJ databases">
        <title>Isolation and complete genome sequencing of Methylocystis species.</title>
        <authorList>
            <person name="Rumah B.L."/>
            <person name="Stead C.E."/>
            <person name="Stevens B.C."/>
            <person name="Minton N.P."/>
            <person name="Grosse-Honebrink A."/>
            <person name="Zhang Y."/>
        </authorList>
    </citation>
    <scope>NUCLEOTIDE SEQUENCE [LARGE SCALE GENOMIC DNA]</scope>
    <source>
        <strain evidence="1 2">BRCS2</strain>
    </source>
</reference>
<gene>
    <name evidence="1" type="ORF">F7D14_19230</name>
</gene>
<dbReference type="AlphaFoldDB" id="A0A6B8M474"/>
<dbReference type="InterPro" id="IPR007413">
    <property type="entry name" value="YcjX-like"/>
</dbReference>
<protein>
    <submittedName>
        <fullName evidence="1">YcjX family protein</fullName>
    </submittedName>
</protein>
<dbReference type="RefSeq" id="WP_154420349.1">
    <property type="nucleotide sequence ID" value="NZ_CP044331.1"/>
</dbReference>
<dbReference type="KEGG" id="mpar:F7D14_19230"/>
<dbReference type="Pfam" id="PF04317">
    <property type="entry name" value="DUF463"/>
    <property type="match status" value="1"/>
</dbReference>
<dbReference type="PIRSF" id="PIRSF019381">
    <property type="entry name" value="YcjX"/>
    <property type="match status" value="1"/>
</dbReference>
<dbReference type="PANTHER" id="PTHR38605">
    <property type="entry name" value="ATPASE-RELATED"/>
    <property type="match status" value="1"/>
</dbReference>
<sequence length="475" mass="52755">MAGARLRLGVTGLSRSGKTVFITSLVHHLTRALAAGRKAHLPVFRALSEGRIRSAHLDPQPDFNVPRFSYEEHLDALTGGPERHWPQSTRRISELRVSIEFNSKAFSLRHIGQEASRLDIDIVDYPGEWLLDLPLLGKSYAQWSHETLEAASVAARAPIAAEWRGVTAGVDPKARYSEPTAQKLAKLFTEYLRTAKTERFALSTLPPGRFLMPGDLEGSPALTFAPLPVEEGTELPHRSLGREMERRYEAYKMHVVKPFFRDHFARLDRQIVLVDALSALNSGPEAVRDLENALTDVLNAFRTGRSNLISQIFRPKIDRILFAATKADHLHHTSHDRLEAILRLLTNRAISKAEGVGASIDVIALAAVRATREATVRHEGEKLSAIVGTPIKGERIGDDIFDGMAEGAIFPGELPADPKAVFRGDALALDEEEAEFRFLKFRPPVAKLAKDNEPLPLPHIRLDRAMEFLFGDKLA</sequence>
<proteinExistence type="predicted"/>
<keyword evidence="2" id="KW-1185">Reference proteome</keyword>
<dbReference type="EMBL" id="CP044331">
    <property type="protein sequence ID" value="QGM99797.1"/>
    <property type="molecule type" value="Genomic_DNA"/>
</dbReference>
<evidence type="ECO:0000313" key="1">
    <source>
        <dbReference type="EMBL" id="QGM99797.1"/>
    </source>
</evidence>
<name>A0A6B8M474_9HYPH</name>
<dbReference type="PANTHER" id="PTHR38605:SF1">
    <property type="entry name" value="ATPASE"/>
    <property type="match status" value="1"/>
</dbReference>
<accession>A0A6B8M474</accession>